<name>A0A077R8S2_9BASI</name>
<keyword evidence="7" id="KW-0325">Glycoprotein</keyword>
<protein>
    <submittedName>
        <fullName evidence="12">Related to KRE6-Beta-glucan synthase subunit</fullName>
    </submittedName>
</protein>
<evidence type="ECO:0000256" key="6">
    <source>
        <dbReference type="ARBA" id="ARBA00023136"/>
    </source>
</evidence>
<dbReference type="Gene3D" id="2.60.120.200">
    <property type="match status" value="1"/>
</dbReference>
<evidence type="ECO:0000313" key="12">
    <source>
        <dbReference type="EMBL" id="CDI55597.1"/>
    </source>
</evidence>
<dbReference type="GO" id="GO:0031505">
    <property type="term" value="P:fungal-type cell wall organization"/>
    <property type="evidence" value="ECO:0007669"/>
    <property type="project" value="TreeGrafter"/>
</dbReference>
<evidence type="ECO:0000256" key="1">
    <source>
        <dbReference type="ARBA" id="ARBA00004606"/>
    </source>
</evidence>
<evidence type="ECO:0000256" key="2">
    <source>
        <dbReference type="ARBA" id="ARBA00010962"/>
    </source>
</evidence>
<dbReference type="GO" id="GO:0015926">
    <property type="term" value="F:glucosidase activity"/>
    <property type="evidence" value="ECO:0007669"/>
    <property type="project" value="TreeGrafter"/>
</dbReference>
<evidence type="ECO:0000256" key="7">
    <source>
        <dbReference type="ARBA" id="ARBA00023180"/>
    </source>
</evidence>
<evidence type="ECO:0000259" key="11">
    <source>
        <dbReference type="PROSITE" id="PS51762"/>
    </source>
</evidence>
<keyword evidence="5 10" id="KW-1133">Transmembrane helix</keyword>
<dbReference type="Pfam" id="PF03935">
    <property type="entry name" value="SKN1_KRE6_Sbg1"/>
    <property type="match status" value="1"/>
</dbReference>
<comment type="similarity">
    <text evidence="2">Belongs to the SKN1/KRE6 family.</text>
</comment>
<reference evidence="12" key="1">
    <citation type="journal article" date="2014" name="Genome Biol. Evol.">
        <title>Gene Loss Rather Than Gene Gain Is Associated with a Host Jump from Monocots to Dicots in the Smut Fungus Melanopsichium pennsylvanicum.</title>
        <authorList>
            <person name="Sharma R."/>
            <person name="Mishra B."/>
            <person name="Runge F."/>
            <person name="Thines M."/>
        </authorList>
    </citation>
    <scope>NUCLEOTIDE SEQUENCE</scope>
    <source>
        <strain evidence="12">4</strain>
    </source>
</reference>
<keyword evidence="3 10" id="KW-0812">Transmembrane</keyword>
<keyword evidence="8" id="KW-0961">Cell wall biogenesis/degradation</keyword>
<dbReference type="GO" id="GO:0005886">
    <property type="term" value="C:plasma membrane"/>
    <property type="evidence" value="ECO:0007669"/>
    <property type="project" value="TreeGrafter"/>
</dbReference>
<evidence type="ECO:0000256" key="5">
    <source>
        <dbReference type="ARBA" id="ARBA00022989"/>
    </source>
</evidence>
<dbReference type="PANTHER" id="PTHR31361:SF15">
    <property type="entry name" value="GH16 DOMAIN-CONTAINING PROTEIN"/>
    <property type="match status" value="1"/>
</dbReference>
<proteinExistence type="inferred from homology"/>
<dbReference type="InterPro" id="IPR013320">
    <property type="entry name" value="ConA-like_dom_sf"/>
</dbReference>
<feature type="transmembrane region" description="Helical" evidence="10">
    <location>
        <begin position="175"/>
        <end position="196"/>
    </location>
</feature>
<organism evidence="12">
    <name type="scientific">Melanopsichium pennsylvanicum 4</name>
    <dbReference type="NCBI Taxonomy" id="1398559"/>
    <lineage>
        <taxon>Eukaryota</taxon>
        <taxon>Fungi</taxon>
        <taxon>Dikarya</taxon>
        <taxon>Basidiomycota</taxon>
        <taxon>Ustilaginomycotina</taxon>
        <taxon>Ustilaginomycetes</taxon>
        <taxon>Ustilaginales</taxon>
        <taxon>Ustilaginaceae</taxon>
        <taxon>Melanopsichium</taxon>
    </lineage>
</organism>
<dbReference type="GO" id="GO:0005789">
    <property type="term" value="C:endoplasmic reticulum membrane"/>
    <property type="evidence" value="ECO:0007669"/>
    <property type="project" value="TreeGrafter"/>
</dbReference>
<keyword evidence="4" id="KW-0735">Signal-anchor</keyword>
<sequence length="673" mass="74416">MPNSSSGSRSTSADYQPISTPSVRGSITMNRNDNANRTSLLSNDTDSQTYSRAFQREPSPNVSHYDIVQHGKGTSTLHSYSTGSQSTNSGAGPRFLGMYNASVRGSASDVSVNSSQFSSASSGEKAAFARKAGISGGGGGGGGVYAYDEEEDDWLHDPASEHHTKVADSATSMRGILNVGTLLVILCCLLMLFLGYPVIIEIRKQHADGVATSSLSTTNTYTSFPMEMKRGLIDQETPQAAYKRKSPVDDSAWHLVFSDEFNTPGRTFWPGEDPFWQGFDGWYSGTNDYEYYTPEAINTTDDGHLQISFEEKLTHNLNFRSGMLQSWNKACFTGGYMEIRAQLPGTPDVAGFWPGLWLMGNLGRPGYNGANEGIWPYSYAACNTGSLPNQTWVNGSGPAHAIEAHGQFSYQVNNKLSYLPGLRFPSCTCPGEDHPGPNNNVARSSPELDMLEATIGANGGLSSQSLQVAPFDIDYFYKNKSGTDYLIHDTDTTEINEYHGNELQESVSALSAIPDRAYQRYRNADFVSFAVEWEPDMKGDGKGLDGETDAYVTWYIDDKPTWTLKASALTGVPELDVSRRLIPREAMSMILNVGMAYNFQPPVWRELTFPGTMKVDYVRMYQRDGRDDMVSCDPKDFPTRKYIERHADVYQNNNISRFPKDRIPKNRMTHPTC</sequence>
<evidence type="ECO:0000256" key="4">
    <source>
        <dbReference type="ARBA" id="ARBA00022968"/>
    </source>
</evidence>
<dbReference type="AlphaFoldDB" id="A0A077R8S2"/>
<dbReference type="EMBL" id="HG529654">
    <property type="protein sequence ID" value="CDI55597.1"/>
    <property type="molecule type" value="Genomic_DNA"/>
</dbReference>
<dbReference type="PROSITE" id="PS51762">
    <property type="entry name" value="GH16_2"/>
    <property type="match status" value="1"/>
</dbReference>
<dbReference type="InterPro" id="IPR000757">
    <property type="entry name" value="Beta-glucanase-like"/>
</dbReference>
<feature type="domain" description="GH16" evidence="11">
    <location>
        <begin position="219"/>
        <end position="626"/>
    </location>
</feature>
<evidence type="ECO:0000256" key="9">
    <source>
        <dbReference type="SAM" id="MobiDB-lite"/>
    </source>
</evidence>
<accession>A0A077R8S2</accession>
<feature type="region of interest" description="Disordered" evidence="9">
    <location>
        <begin position="1"/>
        <end position="49"/>
    </location>
</feature>
<keyword evidence="6 10" id="KW-0472">Membrane</keyword>
<dbReference type="GO" id="GO:0006078">
    <property type="term" value="P:(1-&gt;6)-beta-D-glucan biosynthetic process"/>
    <property type="evidence" value="ECO:0007669"/>
    <property type="project" value="TreeGrafter"/>
</dbReference>
<dbReference type="PANTHER" id="PTHR31361">
    <property type="entry name" value="BETA-GLUCAN SYNTHESIS-ASSOCIATED PROTEIN KRE6-RELATED"/>
    <property type="match status" value="1"/>
</dbReference>
<dbReference type="SUPFAM" id="SSF49899">
    <property type="entry name" value="Concanavalin A-like lectins/glucanases"/>
    <property type="match status" value="1"/>
</dbReference>
<comment type="subcellular location">
    <subcellularLocation>
        <location evidence="1">Membrane</location>
        <topology evidence="1">Single-pass type II membrane protein</topology>
    </subcellularLocation>
</comment>
<dbReference type="InterPro" id="IPR005629">
    <property type="entry name" value="Skn1/Kre6/Sbg1"/>
</dbReference>
<evidence type="ECO:0000256" key="3">
    <source>
        <dbReference type="ARBA" id="ARBA00022692"/>
    </source>
</evidence>
<evidence type="ECO:0000256" key="10">
    <source>
        <dbReference type="SAM" id="Phobius"/>
    </source>
</evidence>
<evidence type="ECO:0000256" key="8">
    <source>
        <dbReference type="ARBA" id="ARBA00023316"/>
    </source>
</evidence>